<dbReference type="GO" id="GO:0046983">
    <property type="term" value="F:protein dimerization activity"/>
    <property type="evidence" value="ECO:0007669"/>
    <property type="project" value="InterPro"/>
</dbReference>
<dbReference type="GO" id="GO:0000155">
    <property type="term" value="F:phosphorelay sensor kinase activity"/>
    <property type="evidence" value="ECO:0007669"/>
    <property type="project" value="InterPro"/>
</dbReference>
<dbReference type="KEGG" id="prv:G7070_09125"/>
<dbReference type="GO" id="GO:0016020">
    <property type="term" value="C:membrane"/>
    <property type="evidence" value="ECO:0007669"/>
    <property type="project" value="InterPro"/>
</dbReference>
<dbReference type="InterPro" id="IPR011712">
    <property type="entry name" value="Sig_transdc_His_kin_sub3_dim/P"/>
</dbReference>
<dbReference type="CDD" id="cd16917">
    <property type="entry name" value="HATPase_UhpB-NarQ-NarX-like"/>
    <property type="match status" value="1"/>
</dbReference>
<feature type="transmembrane region" description="Helical" evidence="4">
    <location>
        <begin position="127"/>
        <end position="143"/>
    </location>
</feature>
<protein>
    <submittedName>
        <fullName evidence="6">Sensor histidine kinase</fullName>
    </submittedName>
</protein>
<name>A0A6G7Y6Q8_9ACTN</name>
<proteinExistence type="predicted"/>
<dbReference type="Gene3D" id="3.30.565.10">
    <property type="entry name" value="Histidine kinase-like ATPase, C-terminal domain"/>
    <property type="match status" value="1"/>
</dbReference>
<dbReference type="InterPro" id="IPR050482">
    <property type="entry name" value="Sensor_HK_TwoCompSys"/>
</dbReference>
<dbReference type="RefSeq" id="WP_166233473.1">
    <property type="nucleotide sequence ID" value="NZ_CP049865.1"/>
</dbReference>
<evidence type="ECO:0000259" key="5">
    <source>
        <dbReference type="SMART" id="SM00387"/>
    </source>
</evidence>
<keyword evidence="1" id="KW-0808">Transferase</keyword>
<feature type="transmembrane region" description="Helical" evidence="4">
    <location>
        <begin position="32"/>
        <end position="51"/>
    </location>
</feature>
<gene>
    <name evidence="6" type="ORF">G7070_09125</name>
</gene>
<dbReference type="Pfam" id="PF02518">
    <property type="entry name" value="HATPase_c"/>
    <property type="match status" value="1"/>
</dbReference>
<evidence type="ECO:0000256" key="1">
    <source>
        <dbReference type="ARBA" id="ARBA00022679"/>
    </source>
</evidence>
<evidence type="ECO:0000313" key="7">
    <source>
        <dbReference type="Proteomes" id="UP000501058"/>
    </source>
</evidence>
<feature type="transmembrane region" description="Helical" evidence="4">
    <location>
        <begin position="149"/>
        <end position="168"/>
    </location>
</feature>
<dbReference type="AlphaFoldDB" id="A0A6G7Y6Q8"/>
<dbReference type="Gene3D" id="1.20.5.1930">
    <property type="match status" value="1"/>
</dbReference>
<evidence type="ECO:0000256" key="3">
    <source>
        <dbReference type="ARBA" id="ARBA00023012"/>
    </source>
</evidence>
<evidence type="ECO:0000313" key="6">
    <source>
        <dbReference type="EMBL" id="QIK72399.1"/>
    </source>
</evidence>
<dbReference type="EMBL" id="CP049865">
    <property type="protein sequence ID" value="QIK72399.1"/>
    <property type="molecule type" value="Genomic_DNA"/>
</dbReference>
<keyword evidence="4" id="KW-0812">Transmembrane</keyword>
<sequence length="390" mass="40768">MTEPLASTAPGYDPAATDLHWWRRSLAQGAGYMLPSTAFLAIPIVLTATGAPARLPSVIAGSLAVLVLFLGSSLVMHWRPGARWTWLAGLIAAIGALAVAADTPTLVSYFAPYMTMVATMLLPWREARPMVIVVALAAVGVALTQADTFAIIMSVMAFALAWSIGIAMEQAGMRERLLRAEQRTAVLAVAAERERIGRDLHDILGHSLTTIAIKADLIERLIGRDDGAARAEVGTLGEVARQALADVRATASGMREVRLAAEVASARSVLQAAGVECRTPSALPVLDDARAELFGYVVREAVTNVVRHAGATTCTITADEASVTITDDGRGIPADTRHTGLRGLAERVEAAGGALTLESSPAGTTVRATVLTPTAHTGADAATPATRRNS</sequence>
<dbReference type="PANTHER" id="PTHR24421">
    <property type="entry name" value="NITRATE/NITRITE SENSOR PROTEIN NARX-RELATED"/>
    <property type="match status" value="1"/>
</dbReference>
<dbReference type="SUPFAM" id="SSF55874">
    <property type="entry name" value="ATPase domain of HSP90 chaperone/DNA topoisomerase II/histidine kinase"/>
    <property type="match status" value="1"/>
</dbReference>
<dbReference type="InterPro" id="IPR003594">
    <property type="entry name" value="HATPase_dom"/>
</dbReference>
<keyword evidence="4" id="KW-1133">Transmembrane helix</keyword>
<dbReference type="Pfam" id="PF07730">
    <property type="entry name" value="HisKA_3"/>
    <property type="match status" value="1"/>
</dbReference>
<feature type="transmembrane region" description="Helical" evidence="4">
    <location>
        <begin position="84"/>
        <end position="107"/>
    </location>
</feature>
<keyword evidence="7" id="KW-1185">Reference proteome</keyword>
<dbReference type="SMART" id="SM00387">
    <property type="entry name" value="HATPase_c"/>
    <property type="match status" value="1"/>
</dbReference>
<keyword evidence="2 6" id="KW-0418">Kinase</keyword>
<feature type="domain" description="Histidine kinase/HSP90-like ATPase" evidence="5">
    <location>
        <begin position="289"/>
        <end position="374"/>
    </location>
</feature>
<dbReference type="Proteomes" id="UP000501058">
    <property type="component" value="Chromosome"/>
</dbReference>
<reference evidence="6 7" key="1">
    <citation type="submission" date="2020-03" db="EMBL/GenBank/DDBJ databases">
        <title>Propioniciclava sp. nov., isolated from Hydrophilus acuminatus.</title>
        <authorList>
            <person name="Hyun D.-W."/>
            <person name="Bae J.-W."/>
        </authorList>
    </citation>
    <scope>NUCLEOTIDE SEQUENCE [LARGE SCALE GENOMIC DNA]</scope>
    <source>
        <strain evidence="6 7">HDW11</strain>
    </source>
</reference>
<dbReference type="InterPro" id="IPR036890">
    <property type="entry name" value="HATPase_C_sf"/>
</dbReference>
<evidence type="ECO:0000256" key="4">
    <source>
        <dbReference type="SAM" id="Phobius"/>
    </source>
</evidence>
<dbReference type="PANTHER" id="PTHR24421:SF63">
    <property type="entry name" value="SENSOR HISTIDINE KINASE DESK"/>
    <property type="match status" value="1"/>
</dbReference>
<evidence type="ECO:0000256" key="2">
    <source>
        <dbReference type="ARBA" id="ARBA00022777"/>
    </source>
</evidence>
<keyword evidence="4" id="KW-0472">Membrane</keyword>
<keyword evidence="3" id="KW-0902">Two-component regulatory system</keyword>
<accession>A0A6G7Y6Q8</accession>
<feature type="transmembrane region" description="Helical" evidence="4">
    <location>
        <begin position="58"/>
        <end position="78"/>
    </location>
</feature>
<organism evidence="6 7">
    <name type="scientific">Propioniciclava coleopterorum</name>
    <dbReference type="NCBI Taxonomy" id="2714937"/>
    <lineage>
        <taxon>Bacteria</taxon>
        <taxon>Bacillati</taxon>
        <taxon>Actinomycetota</taxon>
        <taxon>Actinomycetes</taxon>
        <taxon>Propionibacteriales</taxon>
        <taxon>Propionibacteriaceae</taxon>
        <taxon>Propioniciclava</taxon>
    </lineage>
</organism>